<sequence>MLDNSIVHNMIVDMKKLYSTTAHATGDGRNGHVSSDDGVIDLDVRMPKELGGTGDATNPEQLFAAGYSACFHSALRLVAKEAGVDVTDSAVSATVHLGATEEGGFGIGVELDVSLPNATAEQAQQVVEQAHQVCPYSNATRNNIDVNLSVV</sequence>
<dbReference type="SUPFAM" id="SSF82784">
    <property type="entry name" value="OsmC-like"/>
    <property type="match status" value="1"/>
</dbReference>
<comment type="similarity">
    <text evidence="1">Belongs to the OsmC/Ohr family.</text>
</comment>
<dbReference type="PANTHER" id="PTHR33797:SF2">
    <property type="entry name" value="ORGANIC HYDROPEROXIDE RESISTANCE PROTEIN-LIKE"/>
    <property type="match status" value="1"/>
</dbReference>
<evidence type="ECO:0000313" key="2">
    <source>
        <dbReference type="EMBL" id="TDT18441.1"/>
    </source>
</evidence>
<dbReference type="NCBIfam" id="TIGR03561">
    <property type="entry name" value="organ_hyd_perox"/>
    <property type="match status" value="1"/>
</dbReference>
<accession>A0A4R7I4A2</accession>
<dbReference type="Proteomes" id="UP000294558">
    <property type="component" value="Unassembled WGS sequence"/>
</dbReference>
<keyword evidence="3" id="KW-1185">Reference proteome</keyword>
<proteinExistence type="inferred from homology"/>
<dbReference type="PANTHER" id="PTHR33797">
    <property type="entry name" value="ORGANIC HYDROPEROXIDE RESISTANCE PROTEIN-LIKE"/>
    <property type="match status" value="1"/>
</dbReference>
<reference evidence="2 3" key="1">
    <citation type="submission" date="2019-03" db="EMBL/GenBank/DDBJ databases">
        <title>Sequencing the genomes of 1000 actinobacteria strains.</title>
        <authorList>
            <person name="Klenk H.-P."/>
        </authorList>
    </citation>
    <scope>NUCLEOTIDE SEQUENCE [LARGE SCALE GENOMIC DNA]</scope>
    <source>
        <strain evidence="2 3">DSM 18936</strain>
    </source>
</reference>
<dbReference type="InterPro" id="IPR015946">
    <property type="entry name" value="KH_dom-like_a/b"/>
</dbReference>
<gene>
    <name evidence="2" type="ORF">BDK89_4061</name>
</gene>
<dbReference type="Gene3D" id="3.30.300.20">
    <property type="match status" value="1"/>
</dbReference>
<dbReference type="AlphaFoldDB" id="A0A4R7I4A2"/>
<name>A0A4R7I4A2_9ACTN</name>
<dbReference type="GO" id="GO:0006979">
    <property type="term" value="P:response to oxidative stress"/>
    <property type="evidence" value="ECO:0007669"/>
    <property type="project" value="InterPro"/>
</dbReference>
<dbReference type="Pfam" id="PF02566">
    <property type="entry name" value="OsmC"/>
    <property type="match status" value="1"/>
</dbReference>
<dbReference type="InterPro" id="IPR003718">
    <property type="entry name" value="OsmC/Ohr_fam"/>
</dbReference>
<protein>
    <submittedName>
        <fullName evidence="2">Ohr subfamily peroxiredoxin</fullName>
    </submittedName>
</protein>
<comment type="caution">
    <text evidence="2">The sequence shown here is derived from an EMBL/GenBank/DDBJ whole genome shotgun (WGS) entry which is preliminary data.</text>
</comment>
<evidence type="ECO:0000256" key="1">
    <source>
        <dbReference type="ARBA" id="ARBA00007378"/>
    </source>
</evidence>
<dbReference type="Gene3D" id="2.20.25.10">
    <property type="match status" value="1"/>
</dbReference>
<organism evidence="2 3">
    <name type="scientific">Ilumatobacter fluminis</name>
    <dbReference type="NCBI Taxonomy" id="467091"/>
    <lineage>
        <taxon>Bacteria</taxon>
        <taxon>Bacillati</taxon>
        <taxon>Actinomycetota</taxon>
        <taxon>Acidimicrobiia</taxon>
        <taxon>Acidimicrobiales</taxon>
        <taxon>Ilumatobacteraceae</taxon>
        <taxon>Ilumatobacter</taxon>
    </lineage>
</organism>
<dbReference type="InterPro" id="IPR036102">
    <property type="entry name" value="OsmC/Ohrsf"/>
</dbReference>
<dbReference type="InterPro" id="IPR019953">
    <property type="entry name" value="OHR"/>
</dbReference>
<evidence type="ECO:0000313" key="3">
    <source>
        <dbReference type="Proteomes" id="UP000294558"/>
    </source>
</evidence>
<dbReference type="EMBL" id="SOAU01000001">
    <property type="protein sequence ID" value="TDT18441.1"/>
    <property type="molecule type" value="Genomic_DNA"/>
</dbReference>